<accession>A0A941E7J6</accession>
<dbReference type="PROSITE" id="PS51186">
    <property type="entry name" value="GNAT"/>
    <property type="match status" value="1"/>
</dbReference>
<dbReference type="RefSeq" id="WP_212675269.1">
    <property type="nucleotide sequence ID" value="NZ_JAGSPJ010000003.1"/>
</dbReference>
<organism evidence="3 4">
    <name type="scientific">Undibacterium fentianense</name>
    <dbReference type="NCBI Taxonomy" id="2828728"/>
    <lineage>
        <taxon>Bacteria</taxon>
        <taxon>Pseudomonadati</taxon>
        <taxon>Pseudomonadota</taxon>
        <taxon>Betaproteobacteria</taxon>
        <taxon>Burkholderiales</taxon>
        <taxon>Oxalobacteraceae</taxon>
        <taxon>Undibacterium</taxon>
    </lineage>
</organism>
<dbReference type="InterPro" id="IPR050769">
    <property type="entry name" value="NAT_camello-type"/>
</dbReference>
<reference evidence="3" key="1">
    <citation type="submission" date="2021-04" db="EMBL/GenBank/DDBJ databases">
        <title>novel species isolated from subtropical streams in China.</title>
        <authorList>
            <person name="Lu H."/>
        </authorList>
    </citation>
    <scope>NUCLEOTIDE SEQUENCE</scope>
    <source>
        <strain evidence="3">FT137W</strain>
    </source>
</reference>
<dbReference type="PANTHER" id="PTHR13947:SF37">
    <property type="entry name" value="LD18367P"/>
    <property type="match status" value="1"/>
</dbReference>
<protein>
    <submittedName>
        <fullName evidence="3">GNAT family N-acetyltransferase</fullName>
    </submittedName>
</protein>
<dbReference type="Gene3D" id="3.40.630.30">
    <property type="match status" value="1"/>
</dbReference>
<evidence type="ECO:0000313" key="4">
    <source>
        <dbReference type="Proteomes" id="UP000678545"/>
    </source>
</evidence>
<keyword evidence="4" id="KW-1185">Reference proteome</keyword>
<gene>
    <name evidence="3" type="ORF">KDM90_09015</name>
</gene>
<dbReference type="AlphaFoldDB" id="A0A941E7J6"/>
<dbReference type="EMBL" id="JAGSPJ010000003">
    <property type="protein sequence ID" value="MBR7800138.1"/>
    <property type="molecule type" value="Genomic_DNA"/>
</dbReference>
<proteinExistence type="predicted"/>
<evidence type="ECO:0000256" key="1">
    <source>
        <dbReference type="ARBA" id="ARBA00022679"/>
    </source>
</evidence>
<evidence type="ECO:0000259" key="2">
    <source>
        <dbReference type="PROSITE" id="PS51186"/>
    </source>
</evidence>
<comment type="caution">
    <text evidence="3">The sequence shown here is derived from an EMBL/GenBank/DDBJ whole genome shotgun (WGS) entry which is preliminary data.</text>
</comment>
<dbReference type="CDD" id="cd04301">
    <property type="entry name" value="NAT_SF"/>
    <property type="match status" value="1"/>
</dbReference>
<dbReference type="GO" id="GO:0008080">
    <property type="term" value="F:N-acetyltransferase activity"/>
    <property type="evidence" value="ECO:0007669"/>
    <property type="project" value="InterPro"/>
</dbReference>
<sequence length="181" mass="20064">MSETMIETLNVAEIPSNSRLSDVVIRPIAEGDNLCIASLIRAVLEEMNVPKVGSAAADPSLDFMYQHYTRDRGAYFVVEYRGDIVAGGGIGSLPGAPEDFCELQKMYMLPSTRGMGIGNALIQRCLDEAKQRGYRQCYLETLPTMLAAQKLYQKMGFTYIDYAIGDTGHSACQVRMLLRFD</sequence>
<evidence type="ECO:0000313" key="3">
    <source>
        <dbReference type="EMBL" id="MBR7800138.1"/>
    </source>
</evidence>
<dbReference type="SUPFAM" id="SSF55729">
    <property type="entry name" value="Acyl-CoA N-acyltransferases (Nat)"/>
    <property type="match status" value="1"/>
</dbReference>
<dbReference type="InterPro" id="IPR016181">
    <property type="entry name" value="Acyl_CoA_acyltransferase"/>
</dbReference>
<dbReference type="Pfam" id="PF00583">
    <property type="entry name" value="Acetyltransf_1"/>
    <property type="match status" value="1"/>
</dbReference>
<keyword evidence="1" id="KW-0808">Transferase</keyword>
<dbReference type="Proteomes" id="UP000678545">
    <property type="component" value="Unassembled WGS sequence"/>
</dbReference>
<dbReference type="InterPro" id="IPR000182">
    <property type="entry name" value="GNAT_dom"/>
</dbReference>
<feature type="domain" description="N-acetyltransferase" evidence="2">
    <location>
        <begin position="23"/>
        <end position="181"/>
    </location>
</feature>
<name>A0A941E7J6_9BURK</name>
<dbReference type="PANTHER" id="PTHR13947">
    <property type="entry name" value="GNAT FAMILY N-ACETYLTRANSFERASE"/>
    <property type="match status" value="1"/>
</dbReference>